<evidence type="ECO:0000313" key="1">
    <source>
        <dbReference type="EMBL" id="RPA65808.1"/>
    </source>
</evidence>
<accession>A0A3N4GY92</accession>
<dbReference type="RefSeq" id="WP_123925632.1">
    <property type="nucleotide sequence ID" value="NZ_JBPSDP010000012.1"/>
</dbReference>
<name>A0A3N4GY92_9ACTN</name>
<protein>
    <submittedName>
        <fullName evidence="1">Uncharacterized protein</fullName>
    </submittedName>
</protein>
<dbReference type="EMBL" id="RKMH01000002">
    <property type="protein sequence ID" value="RPA65808.1"/>
    <property type="molecule type" value="Genomic_DNA"/>
</dbReference>
<proteinExistence type="predicted"/>
<gene>
    <name evidence="1" type="ORF">EF294_03465</name>
</gene>
<dbReference type="AlphaFoldDB" id="A0A3N4GY92"/>
<reference evidence="1 2" key="1">
    <citation type="submission" date="2018-11" db="EMBL/GenBank/DDBJ databases">
        <title>Draft genome sequence of Gordonia sp. RS15-1S isolated from rice stems.</title>
        <authorList>
            <person name="Muangham S."/>
        </authorList>
    </citation>
    <scope>NUCLEOTIDE SEQUENCE [LARGE SCALE GENOMIC DNA]</scope>
    <source>
        <strain evidence="1 2">RS15-1S</strain>
    </source>
</reference>
<evidence type="ECO:0000313" key="2">
    <source>
        <dbReference type="Proteomes" id="UP000267536"/>
    </source>
</evidence>
<organism evidence="1 2">
    <name type="scientific">Gordonia oryzae</name>
    <dbReference type="NCBI Taxonomy" id="2487349"/>
    <lineage>
        <taxon>Bacteria</taxon>
        <taxon>Bacillati</taxon>
        <taxon>Actinomycetota</taxon>
        <taxon>Actinomycetes</taxon>
        <taxon>Mycobacteriales</taxon>
        <taxon>Gordoniaceae</taxon>
        <taxon>Gordonia</taxon>
    </lineage>
</organism>
<keyword evidence="2" id="KW-1185">Reference proteome</keyword>
<dbReference type="Proteomes" id="UP000267536">
    <property type="component" value="Unassembled WGS sequence"/>
</dbReference>
<comment type="caution">
    <text evidence="1">The sequence shown here is derived from an EMBL/GenBank/DDBJ whole genome shotgun (WGS) entry which is preliminary data.</text>
</comment>
<sequence length="118" mass="12707">MIYGNDSGTFSVPSAVTQLDKHFQPINNPATVSVQGLSMQPVSTSEVISNTDLTIDDSKLLIPATQMPSGITTECTYTPTGSTDIYQIVGEPRPWTNRLGIPHHTTVYLRKARATSGA</sequence>